<evidence type="ECO:0000256" key="1">
    <source>
        <dbReference type="SAM" id="MobiDB-lite"/>
    </source>
</evidence>
<keyword evidence="4" id="KW-1185">Reference proteome</keyword>
<reference evidence="3" key="2">
    <citation type="submission" date="2020-09" db="EMBL/GenBank/DDBJ databases">
        <authorList>
            <person name="Sun Q."/>
            <person name="Zhou Y."/>
        </authorList>
    </citation>
    <scope>NUCLEOTIDE SEQUENCE</scope>
    <source>
        <strain evidence="3">CGMCC 4.7368</strain>
    </source>
</reference>
<dbReference type="AlphaFoldDB" id="A0A917Z8N1"/>
<reference evidence="3" key="1">
    <citation type="journal article" date="2014" name="Int. J. Syst. Evol. Microbiol.">
        <title>Complete genome sequence of Corynebacterium casei LMG S-19264T (=DSM 44701T), isolated from a smear-ripened cheese.</title>
        <authorList>
            <consortium name="US DOE Joint Genome Institute (JGI-PGF)"/>
            <person name="Walter F."/>
            <person name="Albersmeier A."/>
            <person name="Kalinowski J."/>
            <person name="Ruckert C."/>
        </authorList>
    </citation>
    <scope>NUCLEOTIDE SEQUENCE</scope>
    <source>
        <strain evidence="3">CGMCC 4.7368</strain>
    </source>
</reference>
<dbReference type="Proteomes" id="UP000646523">
    <property type="component" value="Unassembled WGS sequence"/>
</dbReference>
<organism evidence="3 4">
    <name type="scientific">Nonomuraea cavernae</name>
    <dbReference type="NCBI Taxonomy" id="2045107"/>
    <lineage>
        <taxon>Bacteria</taxon>
        <taxon>Bacillati</taxon>
        <taxon>Actinomycetota</taxon>
        <taxon>Actinomycetes</taxon>
        <taxon>Streptosporangiales</taxon>
        <taxon>Streptosporangiaceae</taxon>
        <taxon>Nonomuraea</taxon>
    </lineage>
</organism>
<comment type="caution">
    <text evidence="3">The sequence shown here is derived from an EMBL/GenBank/DDBJ whole genome shotgun (WGS) entry which is preliminary data.</text>
</comment>
<proteinExistence type="predicted"/>
<accession>A0A917Z8N1</accession>
<evidence type="ECO:0000313" key="3">
    <source>
        <dbReference type="EMBL" id="GGO75953.1"/>
    </source>
</evidence>
<dbReference type="RefSeq" id="WP_189126803.1">
    <property type="nucleotide sequence ID" value="NZ_BMNH01000018.1"/>
</dbReference>
<dbReference type="InterPro" id="IPR038717">
    <property type="entry name" value="Tc1-like_DDE_dom"/>
</dbReference>
<gene>
    <name evidence="3" type="ORF">GCM10012289_52230</name>
</gene>
<feature type="domain" description="Tc1-like transposase DDE" evidence="2">
    <location>
        <begin position="5"/>
        <end position="118"/>
    </location>
</feature>
<dbReference type="Pfam" id="PF13358">
    <property type="entry name" value="DDE_3"/>
    <property type="match status" value="1"/>
</dbReference>
<dbReference type="GO" id="GO:0003676">
    <property type="term" value="F:nucleic acid binding"/>
    <property type="evidence" value="ECO:0007669"/>
    <property type="project" value="InterPro"/>
</dbReference>
<name>A0A917Z8N1_9ACTN</name>
<evidence type="ECO:0000259" key="2">
    <source>
        <dbReference type="Pfam" id="PF13358"/>
    </source>
</evidence>
<sequence>MRTNHHAGTTWGKVGDTPTVRGTGRRHSANMISVVNTQGRLHFSFVGTIDSAAFIDYLKTLLHDVPGKIFLILDGHPVHRSAETKAFVKSTKGRLSIFFLPPYSPELNPDEWVWKKSSGLWRN</sequence>
<dbReference type="InterPro" id="IPR036397">
    <property type="entry name" value="RNaseH_sf"/>
</dbReference>
<feature type="region of interest" description="Disordered" evidence="1">
    <location>
        <begin position="1"/>
        <end position="24"/>
    </location>
</feature>
<dbReference type="Gene3D" id="3.30.420.10">
    <property type="entry name" value="Ribonuclease H-like superfamily/Ribonuclease H"/>
    <property type="match status" value="1"/>
</dbReference>
<protein>
    <recommendedName>
        <fullName evidence="2">Tc1-like transposase DDE domain-containing protein</fullName>
    </recommendedName>
</protein>
<dbReference type="EMBL" id="BMNH01000018">
    <property type="protein sequence ID" value="GGO75953.1"/>
    <property type="molecule type" value="Genomic_DNA"/>
</dbReference>
<evidence type="ECO:0000313" key="4">
    <source>
        <dbReference type="Proteomes" id="UP000646523"/>
    </source>
</evidence>